<name>A0A3E2GRX5_SCYLI</name>
<sequence length="541" mass="59705">MAALPMPYQCLQTCGNILVAARGANIDAFNLENGTLLSTWSSQIPQDASSSASRYRATTVMSSKDEVRETSVNDLESSSPQAKRRRLSNPKVENEDSQEKYESKSTGVTTSPALSKPGGPTIITMAATSNGEHLVATTGEEKSIRVFEWESIDNSRYSLNEISRRVMPKRPCAIAITKDDSIIISADKFGDVYALPLIETKTPSDEPKDKTENLNSIKKSSLTPKSKPFKPAASDLTVHSVRNLKALQNQLRHSDHVTEKSGPDFEHQVLLGHVSMLTDLTLVTLNGRDYIITADRDEHIRISRGLPQSHVIESFCLGHNEFVSRLCVPKTRPDILISGGGENALFVWDWRVGGLIFRENLSVYTDTLLDLDTIPEDTATSNDIWRPSRMIAVSNIYHAQQTLDNSTRDVIIVTCEGVPALLIFVLTDKNHLEHLQTLNLVGNALSVAVNASSAERLSVIVSIDVVHSPGSTTKLREKNDTVNPLQCFTYMGGGWNNGLMFQIVEGYETELEDQGGNGRFKEMLYSLESLRKREGGIQADE</sequence>
<evidence type="ECO:0000313" key="7">
    <source>
        <dbReference type="EMBL" id="RFU23951.1"/>
    </source>
</evidence>
<feature type="compositionally biased region" description="Polar residues" evidence="6">
    <location>
        <begin position="72"/>
        <end position="81"/>
    </location>
</feature>
<dbReference type="GO" id="GO:0005829">
    <property type="term" value="C:cytosol"/>
    <property type="evidence" value="ECO:0007669"/>
    <property type="project" value="TreeGrafter"/>
</dbReference>
<dbReference type="SUPFAM" id="SSF50978">
    <property type="entry name" value="WD40 repeat-like"/>
    <property type="match status" value="1"/>
</dbReference>
<dbReference type="GO" id="GO:0006400">
    <property type="term" value="P:tRNA modification"/>
    <property type="evidence" value="ECO:0007669"/>
    <property type="project" value="TreeGrafter"/>
</dbReference>
<evidence type="ECO:0000256" key="4">
    <source>
        <dbReference type="ARBA" id="ARBA00022737"/>
    </source>
</evidence>
<evidence type="ECO:0000256" key="5">
    <source>
        <dbReference type="ARBA" id="ARBA00023242"/>
    </source>
</evidence>
<dbReference type="GO" id="GO:0043527">
    <property type="term" value="C:tRNA methyltransferase complex"/>
    <property type="evidence" value="ECO:0007669"/>
    <property type="project" value="TreeGrafter"/>
</dbReference>
<keyword evidence="4" id="KW-0677">Repeat</keyword>
<dbReference type="HAMAP" id="MF_03056">
    <property type="entry name" value="TRM82"/>
    <property type="match status" value="1"/>
</dbReference>
<comment type="caution">
    <text evidence="7">The sequence shown here is derived from an EMBL/GenBank/DDBJ whole genome shotgun (WGS) entry which is preliminary data.</text>
</comment>
<dbReference type="InterPro" id="IPR015943">
    <property type="entry name" value="WD40/YVTN_repeat-like_dom_sf"/>
</dbReference>
<feature type="region of interest" description="Disordered" evidence="6">
    <location>
        <begin position="47"/>
        <end position="119"/>
    </location>
</feature>
<feature type="region of interest" description="Disordered" evidence="6">
    <location>
        <begin position="201"/>
        <end position="230"/>
    </location>
</feature>
<dbReference type="Gene3D" id="2.130.10.10">
    <property type="entry name" value="YVTN repeat-like/Quinoprotein amine dehydrogenase"/>
    <property type="match status" value="1"/>
</dbReference>
<keyword evidence="5" id="KW-0539">Nucleus</keyword>
<accession>A0A3E2GRX5</accession>
<dbReference type="OrthoDB" id="339900at2759"/>
<dbReference type="GO" id="GO:0036265">
    <property type="term" value="P:RNA (guanine-N7)-methylation"/>
    <property type="evidence" value="ECO:0007669"/>
    <property type="project" value="InterPro"/>
</dbReference>
<comment type="subcellular location">
    <subcellularLocation>
        <location evidence="1">Nucleus</location>
    </subcellularLocation>
</comment>
<keyword evidence="3" id="KW-0819">tRNA processing</keyword>
<feature type="compositionally biased region" description="Basic and acidic residues" evidence="6">
    <location>
        <begin position="92"/>
        <end position="103"/>
    </location>
</feature>
<dbReference type="InterPro" id="IPR028884">
    <property type="entry name" value="Trm82"/>
</dbReference>
<evidence type="ECO:0000313" key="8">
    <source>
        <dbReference type="Proteomes" id="UP000258309"/>
    </source>
</evidence>
<gene>
    <name evidence="7" type="ORF">B7463_g12387</name>
</gene>
<dbReference type="InterPro" id="IPR001680">
    <property type="entry name" value="WD40_rpt"/>
</dbReference>
<dbReference type="OMA" id="SERCMPK"/>
<dbReference type="EMBL" id="NCSJ02000550">
    <property type="protein sequence ID" value="RFU23951.1"/>
    <property type="molecule type" value="Genomic_DNA"/>
</dbReference>
<evidence type="ECO:0000256" key="2">
    <source>
        <dbReference type="ARBA" id="ARBA00022574"/>
    </source>
</evidence>
<protein>
    <recommendedName>
        <fullName evidence="9">Transfer RNA methyltransferase 82</fullName>
    </recommendedName>
</protein>
<dbReference type="SMART" id="SM00320">
    <property type="entry name" value="WD40"/>
    <property type="match status" value="3"/>
</dbReference>
<dbReference type="GO" id="GO:0005634">
    <property type="term" value="C:nucleus"/>
    <property type="evidence" value="ECO:0007669"/>
    <property type="project" value="UniProtKB-SubCell"/>
</dbReference>
<keyword evidence="2" id="KW-0853">WD repeat</keyword>
<feature type="compositionally biased region" description="Polar residues" evidence="6">
    <location>
        <begin position="213"/>
        <end position="224"/>
    </location>
</feature>
<evidence type="ECO:0000256" key="6">
    <source>
        <dbReference type="SAM" id="MobiDB-lite"/>
    </source>
</evidence>
<reference evidence="7 8" key="1">
    <citation type="submission" date="2018-05" db="EMBL/GenBank/DDBJ databases">
        <title>Draft genome sequence of Scytalidium lignicola DSM 105466, a ubiquitous saprotrophic fungus.</title>
        <authorList>
            <person name="Buettner E."/>
            <person name="Gebauer A.M."/>
            <person name="Hofrichter M."/>
            <person name="Liers C."/>
            <person name="Kellner H."/>
        </authorList>
    </citation>
    <scope>NUCLEOTIDE SEQUENCE [LARGE SCALE GENOMIC DNA]</scope>
    <source>
        <strain evidence="7 8">DSM 105466</strain>
    </source>
</reference>
<feature type="non-terminal residue" evidence="7">
    <location>
        <position position="1"/>
    </location>
</feature>
<dbReference type="AlphaFoldDB" id="A0A3E2GRX5"/>
<organism evidence="7 8">
    <name type="scientific">Scytalidium lignicola</name>
    <name type="common">Hyphomycete</name>
    <dbReference type="NCBI Taxonomy" id="5539"/>
    <lineage>
        <taxon>Eukaryota</taxon>
        <taxon>Fungi</taxon>
        <taxon>Dikarya</taxon>
        <taxon>Ascomycota</taxon>
        <taxon>Pezizomycotina</taxon>
        <taxon>Leotiomycetes</taxon>
        <taxon>Leotiomycetes incertae sedis</taxon>
        <taxon>Scytalidium</taxon>
    </lineage>
</organism>
<dbReference type="PANTHER" id="PTHR16288">
    <property type="entry name" value="WD40 REPEAT PROTEIN 4"/>
    <property type="match status" value="1"/>
</dbReference>
<dbReference type="Proteomes" id="UP000258309">
    <property type="component" value="Unassembled WGS sequence"/>
</dbReference>
<feature type="non-terminal residue" evidence="7">
    <location>
        <position position="541"/>
    </location>
</feature>
<proteinExistence type="inferred from homology"/>
<dbReference type="STRING" id="5539.A0A3E2GRX5"/>
<feature type="compositionally biased region" description="Polar residues" evidence="6">
    <location>
        <begin position="104"/>
        <end position="113"/>
    </location>
</feature>
<feature type="compositionally biased region" description="Basic and acidic residues" evidence="6">
    <location>
        <begin position="202"/>
        <end position="212"/>
    </location>
</feature>
<keyword evidence="8" id="KW-1185">Reference proteome</keyword>
<dbReference type="PANTHER" id="PTHR16288:SF0">
    <property type="entry name" value="TRNA (GUANINE-N(7)-)-METHYLTRANSFERASE NON-CATALYTIC SUBUNIT WDR4"/>
    <property type="match status" value="1"/>
</dbReference>
<evidence type="ECO:0008006" key="9">
    <source>
        <dbReference type="Google" id="ProtNLM"/>
    </source>
</evidence>
<evidence type="ECO:0000256" key="1">
    <source>
        <dbReference type="ARBA" id="ARBA00004123"/>
    </source>
</evidence>
<dbReference type="InterPro" id="IPR036322">
    <property type="entry name" value="WD40_repeat_dom_sf"/>
</dbReference>
<evidence type="ECO:0000256" key="3">
    <source>
        <dbReference type="ARBA" id="ARBA00022694"/>
    </source>
</evidence>